<feature type="compositionally biased region" description="Polar residues" evidence="1">
    <location>
        <begin position="49"/>
        <end position="63"/>
    </location>
</feature>
<evidence type="ECO:0000313" key="2">
    <source>
        <dbReference type="EMBL" id="KAJ7946138.1"/>
    </source>
</evidence>
<sequence length="111" mass="12192">MARAGMTKSKMLLIRSCKEISTKRSVDNNCLNKFASEAPPKATVLAHAQDTSSRPAATSSNGGKTAEDSTYWVPHGRTGIYFPKGYEHVMDDVPAGAASFSETYWLRNQEY</sequence>
<gene>
    <name evidence="2" type="ORF">O6P43_031106</name>
</gene>
<reference evidence="2" key="1">
    <citation type="journal article" date="2023" name="Science">
        <title>Elucidation of the pathway for biosynthesis of saponin adjuvants from the soapbark tree.</title>
        <authorList>
            <person name="Reed J."/>
            <person name="Orme A."/>
            <person name="El-Demerdash A."/>
            <person name="Owen C."/>
            <person name="Martin L.B.B."/>
            <person name="Misra R.C."/>
            <person name="Kikuchi S."/>
            <person name="Rejzek M."/>
            <person name="Martin A.C."/>
            <person name="Harkess A."/>
            <person name="Leebens-Mack J."/>
            <person name="Louveau T."/>
            <person name="Stephenson M.J."/>
            <person name="Osbourn A."/>
        </authorList>
    </citation>
    <scope>NUCLEOTIDE SEQUENCE</scope>
    <source>
        <strain evidence="2">S10</strain>
    </source>
</reference>
<name>A0AAD7P8A8_QUISA</name>
<dbReference type="KEGG" id="qsa:O6P43_031106"/>
<dbReference type="Proteomes" id="UP001163823">
    <property type="component" value="Chromosome 13"/>
</dbReference>
<feature type="region of interest" description="Disordered" evidence="1">
    <location>
        <begin position="41"/>
        <end position="70"/>
    </location>
</feature>
<evidence type="ECO:0000256" key="1">
    <source>
        <dbReference type="SAM" id="MobiDB-lite"/>
    </source>
</evidence>
<comment type="caution">
    <text evidence="2">The sequence shown here is derived from an EMBL/GenBank/DDBJ whole genome shotgun (WGS) entry which is preliminary data.</text>
</comment>
<keyword evidence="3" id="KW-1185">Reference proteome</keyword>
<dbReference type="EMBL" id="JARAOO010000013">
    <property type="protein sequence ID" value="KAJ7946138.1"/>
    <property type="molecule type" value="Genomic_DNA"/>
</dbReference>
<organism evidence="2 3">
    <name type="scientific">Quillaja saponaria</name>
    <name type="common">Soap bark tree</name>
    <dbReference type="NCBI Taxonomy" id="32244"/>
    <lineage>
        <taxon>Eukaryota</taxon>
        <taxon>Viridiplantae</taxon>
        <taxon>Streptophyta</taxon>
        <taxon>Embryophyta</taxon>
        <taxon>Tracheophyta</taxon>
        <taxon>Spermatophyta</taxon>
        <taxon>Magnoliopsida</taxon>
        <taxon>eudicotyledons</taxon>
        <taxon>Gunneridae</taxon>
        <taxon>Pentapetalae</taxon>
        <taxon>rosids</taxon>
        <taxon>fabids</taxon>
        <taxon>Fabales</taxon>
        <taxon>Quillajaceae</taxon>
        <taxon>Quillaja</taxon>
    </lineage>
</organism>
<dbReference type="PANTHER" id="PTHR35109">
    <property type="entry name" value="GLUTAMATE RACEMASE"/>
    <property type="match status" value="1"/>
</dbReference>
<evidence type="ECO:0000313" key="3">
    <source>
        <dbReference type="Proteomes" id="UP001163823"/>
    </source>
</evidence>
<proteinExistence type="predicted"/>
<protein>
    <submittedName>
        <fullName evidence="2">Late embryogenesis abundant protein Lea5</fullName>
    </submittedName>
</protein>
<dbReference type="PANTHER" id="PTHR35109:SF1">
    <property type="entry name" value="GLUTAMATE RACEMASE"/>
    <property type="match status" value="1"/>
</dbReference>
<accession>A0AAD7P8A8</accession>
<dbReference type="AlphaFoldDB" id="A0AAD7P8A8"/>